<evidence type="ECO:0000313" key="2">
    <source>
        <dbReference type="Proteomes" id="UP000177583"/>
    </source>
</evidence>
<proteinExistence type="predicted"/>
<comment type="caution">
    <text evidence="1">The sequence shown here is derived from an EMBL/GenBank/DDBJ whole genome shotgun (WGS) entry which is preliminary data.</text>
</comment>
<dbReference type="Proteomes" id="UP000177583">
    <property type="component" value="Unassembled WGS sequence"/>
</dbReference>
<sequence length="77" mass="9150">MVNLTPLSEDHPYLTSVSEYNRLKNLKHKEDWTACQSEVEWLVKLHFVRKCFKEKRIDGTKFLATERSLVLSWLSKP</sequence>
<accession>A0A1F6GU05</accession>
<dbReference type="EMBL" id="MFNF01000034">
    <property type="protein sequence ID" value="OGH01491.1"/>
    <property type="molecule type" value="Genomic_DNA"/>
</dbReference>
<gene>
    <name evidence="1" type="ORF">A2557_04535</name>
</gene>
<protein>
    <submittedName>
        <fullName evidence="1">Uncharacterized protein</fullName>
    </submittedName>
</protein>
<reference evidence="1 2" key="1">
    <citation type="journal article" date="2016" name="Nat. Commun.">
        <title>Thousands of microbial genomes shed light on interconnected biogeochemical processes in an aquifer system.</title>
        <authorList>
            <person name="Anantharaman K."/>
            <person name="Brown C.T."/>
            <person name="Hug L.A."/>
            <person name="Sharon I."/>
            <person name="Castelle C.J."/>
            <person name="Probst A.J."/>
            <person name="Thomas B.C."/>
            <person name="Singh A."/>
            <person name="Wilkins M.J."/>
            <person name="Karaoz U."/>
            <person name="Brodie E.L."/>
            <person name="Williams K.H."/>
            <person name="Hubbard S.S."/>
            <person name="Banfield J.F."/>
        </authorList>
    </citation>
    <scope>NUCLEOTIDE SEQUENCE [LARGE SCALE GENOMIC DNA]</scope>
</reference>
<evidence type="ECO:0000313" key="1">
    <source>
        <dbReference type="EMBL" id="OGH01491.1"/>
    </source>
</evidence>
<name>A0A1F6GU05_9PROT</name>
<organism evidence="1 2">
    <name type="scientific">Candidatus Lambdaproteobacteria bacterium RIFOXYD2_FULL_56_26</name>
    <dbReference type="NCBI Taxonomy" id="1817773"/>
    <lineage>
        <taxon>Bacteria</taxon>
        <taxon>Pseudomonadati</taxon>
        <taxon>Pseudomonadota</taxon>
        <taxon>Candidatus Lambdaproteobacteria</taxon>
    </lineage>
</organism>
<dbReference type="AlphaFoldDB" id="A0A1F6GU05"/>